<accession>A0A560L7K8</accession>
<reference evidence="1 2" key="1">
    <citation type="submission" date="2019-06" db="EMBL/GenBank/DDBJ databases">
        <title>Genomic Encyclopedia of Type Strains, Phase IV (KMG-V): Genome sequencing to study the core and pangenomes of soil and plant-associated prokaryotes.</title>
        <authorList>
            <person name="Whitman W."/>
        </authorList>
    </citation>
    <scope>NUCLEOTIDE SEQUENCE [LARGE SCALE GENOMIC DNA]</scope>
    <source>
        <strain evidence="1 2">BR 10355</strain>
    </source>
</reference>
<protein>
    <submittedName>
        <fullName evidence="1">Uncharacterized protein</fullName>
    </submittedName>
</protein>
<dbReference type="EMBL" id="VITY01000013">
    <property type="protein sequence ID" value="TWB91257.1"/>
    <property type="molecule type" value="Genomic_DNA"/>
</dbReference>
<keyword evidence="2" id="KW-1185">Reference proteome</keyword>
<dbReference type="Proteomes" id="UP000321304">
    <property type="component" value="Unassembled WGS sequence"/>
</dbReference>
<dbReference type="AlphaFoldDB" id="A0A560L7K8"/>
<evidence type="ECO:0000313" key="2">
    <source>
        <dbReference type="Proteomes" id="UP000321304"/>
    </source>
</evidence>
<sequence length="157" mass="17926">MFEFPPHFQILLTDLHEPEENTLRVVVTEVKTLSAHAPGRFPPSSLSPIAIAADSRCLEFVWHQYVAWQVRNESFALPEEGGQFGVFVERNTSAYLRFLEETTFAASVVQKPMRHWSINCLNHCVDIVSFGEPRVGQIEPSRDVRFWSGSNWFSEAS</sequence>
<gene>
    <name evidence="1" type="ORF">FBZ93_113125</name>
</gene>
<dbReference type="OrthoDB" id="80147at2"/>
<evidence type="ECO:0000313" key="1">
    <source>
        <dbReference type="EMBL" id="TWB91257.1"/>
    </source>
</evidence>
<organism evidence="1 2">
    <name type="scientific">Bradyrhizobium macuxiense</name>
    <dbReference type="NCBI Taxonomy" id="1755647"/>
    <lineage>
        <taxon>Bacteria</taxon>
        <taxon>Pseudomonadati</taxon>
        <taxon>Pseudomonadota</taxon>
        <taxon>Alphaproteobacteria</taxon>
        <taxon>Hyphomicrobiales</taxon>
        <taxon>Nitrobacteraceae</taxon>
        <taxon>Bradyrhizobium</taxon>
    </lineage>
</organism>
<name>A0A560L7K8_9BRAD</name>
<comment type="caution">
    <text evidence="1">The sequence shown here is derived from an EMBL/GenBank/DDBJ whole genome shotgun (WGS) entry which is preliminary data.</text>
</comment>
<proteinExistence type="predicted"/>
<dbReference type="RefSeq" id="WP_146991091.1">
    <property type="nucleotide sequence ID" value="NZ_VITY01000013.1"/>
</dbReference>